<dbReference type="InterPro" id="IPR003010">
    <property type="entry name" value="C-N_Hydrolase"/>
</dbReference>
<evidence type="ECO:0000259" key="2">
    <source>
        <dbReference type="PROSITE" id="PS50263"/>
    </source>
</evidence>
<dbReference type="PROSITE" id="PS50263">
    <property type="entry name" value="CN_HYDROLASE"/>
    <property type="match status" value="1"/>
</dbReference>
<evidence type="ECO:0000256" key="1">
    <source>
        <dbReference type="ARBA" id="ARBA00022801"/>
    </source>
</evidence>
<dbReference type="Gene3D" id="3.60.110.10">
    <property type="entry name" value="Carbon-nitrogen hydrolase"/>
    <property type="match status" value="1"/>
</dbReference>
<dbReference type="RefSeq" id="WP_232799537.1">
    <property type="nucleotide sequence ID" value="NZ_JAIMJA010000007.1"/>
</dbReference>
<gene>
    <name evidence="3" type="ORF">K6Y31_08320</name>
</gene>
<comment type="caution">
    <text evidence="3">The sequence shown here is derived from an EMBL/GenBank/DDBJ whole genome shotgun (WGS) entry which is preliminary data.</text>
</comment>
<dbReference type="GO" id="GO:0016787">
    <property type="term" value="F:hydrolase activity"/>
    <property type="evidence" value="ECO:0007669"/>
    <property type="project" value="UniProtKB-KW"/>
</dbReference>
<protein>
    <submittedName>
        <fullName evidence="3">Carbon-nitrogen hydrolase family protein</fullName>
    </submittedName>
</protein>
<dbReference type="InterPro" id="IPR050345">
    <property type="entry name" value="Aliph_Amidase/BUP"/>
</dbReference>
<keyword evidence="4" id="KW-1185">Reference proteome</keyword>
<dbReference type="PANTHER" id="PTHR43674">
    <property type="entry name" value="NITRILASE C965.09-RELATED"/>
    <property type="match status" value="1"/>
</dbReference>
<reference evidence="3 4" key="1">
    <citation type="journal article" date="2022" name="Environ. Microbiol. Rep.">
        <title>Eco-phylogenetic analyses reveal divergent evolution of vitamin B12 metabolism in the marine bacterial family 'Psychromonadaceae'.</title>
        <authorList>
            <person name="Jin X."/>
            <person name="Yang Y."/>
            <person name="Cao H."/>
            <person name="Gao B."/>
            <person name="Zhao Z."/>
        </authorList>
    </citation>
    <scope>NUCLEOTIDE SEQUENCE [LARGE SCALE GENOMIC DNA]</scope>
    <source>
        <strain evidence="3 4">MKS20</strain>
    </source>
</reference>
<dbReference type="InterPro" id="IPR036526">
    <property type="entry name" value="C-N_Hydrolase_sf"/>
</dbReference>
<evidence type="ECO:0000313" key="3">
    <source>
        <dbReference type="EMBL" id="MCE2594819.1"/>
    </source>
</evidence>
<name>A0ABS8W747_9GAMM</name>
<evidence type="ECO:0000313" key="4">
    <source>
        <dbReference type="Proteomes" id="UP001201273"/>
    </source>
</evidence>
<dbReference type="SUPFAM" id="SSF56317">
    <property type="entry name" value="Carbon-nitrogen hydrolase"/>
    <property type="match status" value="1"/>
</dbReference>
<dbReference type="CDD" id="cd07197">
    <property type="entry name" value="nitrilase"/>
    <property type="match status" value="1"/>
</dbReference>
<accession>A0ABS8W747</accession>
<keyword evidence="1 3" id="KW-0378">Hydrolase</keyword>
<dbReference type="EMBL" id="JAIMJA010000007">
    <property type="protein sequence ID" value="MCE2594819.1"/>
    <property type="molecule type" value="Genomic_DNA"/>
</dbReference>
<feature type="domain" description="CN hydrolase" evidence="2">
    <location>
        <begin position="6"/>
        <end position="240"/>
    </location>
</feature>
<dbReference type="PANTHER" id="PTHR43674:SF2">
    <property type="entry name" value="BETA-UREIDOPROPIONASE"/>
    <property type="match status" value="1"/>
</dbReference>
<proteinExistence type="predicted"/>
<sequence>MGKNPITISLVQAPVVAKDIAANLTIHLNYIAASSTLGADVVVFPELSLTGYELSDAQSLTFRQDPSDFSVLSNAAREHNITIIAGCPLAKYNSHPTIGAVICFPTGKVEFYSKQFLHQGEHSYCSFGATDYCFSVAGYRIALAICADFLTPEHSENAANNHADIYITSALISESGYEMDARVLAGIAVKHKMPVLLSNHISQTGGWLACGHSAAWNADGELIVSSEHKQRCLVLCTLANGSMTGAVSEMH</sequence>
<organism evidence="3 4">
    <name type="scientific">Motilimonas cestriensis</name>
    <dbReference type="NCBI Taxonomy" id="2742685"/>
    <lineage>
        <taxon>Bacteria</taxon>
        <taxon>Pseudomonadati</taxon>
        <taxon>Pseudomonadota</taxon>
        <taxon>Gammaproteobacteria</taxon>
        <taxon>Alteromonadales</taxon>
        <taxon>Alteromonadales genera incertae sedis</taxon>
        <taxon>Motilimonas</taxon>
    </lineage>
</organism>
<dbReference type="Proteomes" id="UP001201273">
    <property type="component" value="Unassembled WGS sequence"/>
</dbReference>
<dbReference type="Pfam" id="PF00795">
    <property type="entry name" value="CN_hydrolase"/>
    <property type="match status" value="1"/>
</dbReference>